<dbReference type="Gene3D" id="1.10.10.10">
    <property type="entry name" value="Winged helix-like DNA-binding domain superfamily/Winged helix DNA-binding domain"/>
    <property type="match status" value="1"/>
</dbReference>
<organism evidence="6 7">
    <name type="scientific">Luteimonas terricola</name>
    <dbReference type="NCBI Taxonomy" id="645597"/>
    <lineage>
        <taxon>Bacteria</taxon>
        <taxon>Pseudomonadati</taxon>
        <taxon>Pseudomonadota</taxon>
        <taxon>Gammaproteobacteria</taxon>
        <taxon>Lysobacterales</taxon>
        <taxon>Lysobacteraceae</taxon>
        <taxon>Luteimonas</taxon>
    </lineage>
</organism>
<comment type="caution">
    <text evidence="6">The sequence shown here is derived from an EMBL/GenBank/DDBJ whole genome shotgun (WGS) entry which is preliminary data.</text>
</comment>
<evidence type="ECO:0000256" key="2">
    <source>
        <dbReference type="PROSITE-ProRule" id="PRU01091"/>
    </source>
</evidence>
<feature type="transmembrane region" description="Helical" evidence="4">
    <location>
        <begin position="179"/>
        <end position="201"/>
    </location>
</feature>
<feature type="region of interest" description="Disordered" evidence="3">
    <location>
        <begin position="1"/>
        <end position="24"/>
    </location>
</feature>
<gene>
    <name evidence="6" type="ORF">GCM10011394_16040</name>
</gene>
<dbReference type="Proteomes" id="UP000599009">
    <property type="component" value="Unassembled WGS sequence"/>
</dbReference>
<evidence type="ECO:0000256" key="1">
    <source>
        <dbReference type="ARBA" id="ARBA00023125"/>
    </source>
</evidence>
<evidence type="ECO:0000256" key="4">
    <source>
        <dbReference type="SAM" id="Phobius"/>
    </source>
</evidence>
<proteinExistence type="predicted"/>
<sequence>MATAPLPPTPPAANGRSTSARVSPQDGQWLFGRYRLEPAKQRLHADDRTRNLDARACAVLLCLLDHAGDVVPRATLIAEAWPGVDTVFDSAVSKVMRRLRTALGDHSGQLLQTVYGEGYRLALPAVLLPPAPDNGAGAGLSPHAMAPVDPAPVTTLSDAPPAAVAHRYARASPGGWLSWLPWVIAALASLAAAALAWLLLLRPAGTA</sequence>
<feature type="compositionally biased region" description="Pro residues" evidence="3">
    <location>
        <begin position="1"/>
        <end position="11"/>
    </location>
</feature>
<dbReference type="InterPro" id="IPR001867">
    <property type="entry name" value="OmpR/PhoB-type_DNA-bd"/>
</dbReference>
<keyword evidence="4" id="KW-0812">Transmembrane</keyword>
<dbReference type="PROSITE" id="PS51755">
    <property type="entry name" value="OMPR_PHOB"/>
    <property type="match status" value="1"/>
</dbReference>
<dbReference type="InterPro" id="IPR036388">
    <property type="entry name" value="WH-like_DNA-bd_sf"/>
</dbReference>
<dbReference type="CDD" id="cd00383">
    <property type="entry name" value="trans_reg_C"/>
    <property type="match status" value="1"/>
</dbReference>
<evidence type="ECO:0000313" key="7">
    <source>
        <dbReference type="Proteomes" id="UP000599009"/>
    </source>
</evidence>
<protein>
    <recommendedName>
        <fullName evidence="5">OmpR/PhoB-type domain-containing protein</fullName>
    </recommendedName>
</protein>
<evidence type="ECO:0000256" key="3">
    <source>
        <dbReference type="SAM" id="MobiDB-lite"/>
    </source>
</evidence>
<dbReference type="RefSeq" id="WP_165942378.1">
    <property type="nucleotide sequence ID" value="NZ_BMME01000001.1"/>
</dbReference>
<feature type="domain" description="OmpR/PhoB-type" evidence="5">
    <location>
        <begin position="26"/>
        <end position="123"/>
    </location>
</feature>
<feature type="DNA-binding region" description="OmpR/PhoB-type" evidence="2">
    <location>
        <begin position="26"/>
        <end position="123"/>
    </location>
</feature>
<keyword evidence="4" id="KW-0472">Membrane</keyword>
<keyword evidence="7" id="KW-1185">Reference proteome</keyword>
<name>A0ABQ2ED67_9GAMM</name>
<dbReference type="Pfam" id="PF00486">
    <property type="entry name" value="Trans_reg_C"/>
    <property type="match status" value="1"/>
</dbReference>
<reference evidence="7" key="1">
    <citation type="journal article" date="2019" name="Int. J. Syst. Evol. Microbiol.">
        <title>The Global Catalogue of Microorganisms (GCM) 10K type strain sequencing project: providing services to taxonomists for standard genome sequencing and annotation.</title>
        <authorList>
            <consortium name="The Broad Institute Genomics Platform"/>
            <consortium name="The Broad Institute Genome Sequencing Center for Infectious Disease"/>
            <person name="Wu L."/>
            <person name="Ma J."/>
        </authorList>
    </citation>
    <scope>NUCLEOTIDE SEQUENCE [LARGE SCALE GENOMIC DNA]</scope>
    <source>
        <strain evidence="7">CGMCC 1.8985</strain>
    </source>
</reference>
<evidence type="ECO:0000313" key="6">
    <source>
        <dbReference type="EMBL" id="GGK07629.1"/>
    </source>
</evidence>
<feature type="compositionally biased region" description="Polar residues" evidence="3">
    <location>
        <begin position="15"/>
        <end position="24"/>
    </location>
</feature>
<evidence type="ECO:0000259" key="5">
    <source>
        <dbReference type="PROSITE" id="PS51755"/>
    </source>
</evidence>
<dbReference type="InterPro" id="IPR016032">
    <property type="entry name" value="Sig_transdc_resp-reg_C-effctor"/>
</dbReference>
<dbReference type="SMART" id="SM00862">
    <property type="entry name" value="Trans_reg_C"/>
    <property type="match status" value="1"/>
</dbReference>
<accession>A0ABQ2ED67</accession>
<dbReference type="SUPFAM" id="SSF46894">
    <property type="entry name" value="C-terminal effector domain of the bipartite response regulators"/>
    <property type="match status" value="1"/>
</dbReference>
<keyword evidence="1 2" id="KW-0238">DNA-binding</keyword>
<dbReference type="EMBL" id="BMME01000001">
    <property type="protein sequence ID" value="GGK07629.1"/>
    <property type="molecule type" value="Genomic_DNA"/>
</dbReference>
<keyword evidence="4" id="KW-1133">Transmembrane helix</keyword>